<organism evidence="2 3">
    <name type="scientific">Ammoniphilus oxalaticus</name>
    <dbReference type="NCBI Taxonomy" id="66863"/>
    <lineage>
        <taxon>Bacteria</taxon>
        <taxon>Bacillati</taxon>
        <taxon>Bacillota</taxon>
        <taxon>Bacilli</taxon>
        <taxon>Bacillales</taxon>
        <taxon>Paenibacillaceae</taxon>
        <taxon>Aneurinibacillus group</taxon>
        <taxon>Ammoniphilus</taxon>
    </lineage>
</organism>
<dbReference type="InterPro" id="IPR032774">
    <property type="entry name" value="WG_beta_rep"/>
</dbReference>
<dbReference type="OrthoDB" id="210273at2"/>
<proteinExistence type="predicted"/>
<evidence type="ECO:0000313" key="3">
    <source>
        <dbReference type="Proteomes" id="UP000284219"/>
    </source>
</evidence>
<gene>
    <name evidence="2" type="ORF">BEP19_03035</name>
</gene>
<dbReference type="PANTHER" id="PTHR37841:SF1">
    <property type="entry name" value="DUF3298 DOMAIN-CONTAINING PROTEIN"/>
    <property type="match status" value="1"/>
</dbReference>
<dbReference type="Pfam" id="PF14903">
    <property type="entry name" value="WG_beta_rep"/>
    <property type="match status" value="6"/>
</dbReference>
<dbReference type="PANTHER" id="PTHR37841">
    <property type="entry name" value="GLR2918 PROTEIN"/>
    <property type="match status" value="1"/>
</dbReference>
<name>A0A419SNW2_9BACL</name>
<keyword evidence="1" id="KW-0732">Signal</keyword>
<dbReference type="AlphaFoldDB" id="A0A419SNW2"/>
<sequence>MNRIILPLIMLLSTFSLLAASADTFAADAPILLPIEVVKDGIPSAGYINSEGKTVIPLIYESAKNFSDGLAVVQDKKTGRFGAINKQGKVMIPMVHDELKLFSEGLAAARKSELWGFIDTNGNWVVKPMFLEVFSHQAGVAAALSPVTQKYGFITRLGEWIVPPVFDTVKPFSEGLALVTRTRNDVHETLFINKKAELVVLAPAYLSFQEGLAPTLKDGKVGFIDAKGTWVIEPNFDYALPFSDGLATVYDAVENKWGFINKQGQYMIPPSFSPLMTMHSGLGANIASFHAGIAYVGDGFIDKQGQYVIQGDFISSTNFRNGFAKVIKLKYNADGNVTDGIEGYINTRGEFIWSKPVPYIDDIIVQAAKYGSHHHAFFEDHQ</sequence>
<dbReference type="Proteomes" id="UP000284219">
    <property type="component" value="Unassembled WGS sequence"/>
</dbReference>
<feature type="signal peptide" evidence="1">
    <location>
        <begin position="1"/>
        <end position="19"/>
    </location>
</feature>
<protein>
    <recommendedName>
        <fullName evidence="4">WG repeat-containing protein</fullName>
    </recommendedName>
</protein>
<accession>A0A419SNW2</accession>
<reference evidence="2 3" key="1">
    <citation type="submission" date="2016-08" db="EMBL/GenBank/DDBJ databases">
        <title>Novel Firmicute Genomes.</title>
        <authorList>
            <person name="Poppleton D.I."/>
            <person name="Gribaldo S."/>
        </authorList>
    </citation>
    <scope>NUCLEOTIDE SEQUENCE [LARGE SCALE GENOMIC DNA]</scope>
    <source>
        <strain evidence="2 3">RAOx-1</strain>
    </source>
</reference>
<keyword evidence="3" id="KW-1185">Reference proteome</keyword>
<dbReference type="RefSeq" id="WP_120188597.1">
    <property type="nucleotide sequence ID" value="NZ_MCHY01000006.1"/>
</dbReference>
<feature type="chain" id="PRO_5039522266" description="WG repeat-containing protein" evidence="1">
    <location>
        <begin position="20"/>
        <end position="382"/>
    </location>
</feature>
<comment type="caution">
    <text evidence="2">The sequence shown here is derived from an EMBL/GenBank/DDBJ whole genome shotgun (WGS) entry which is preliminary data.</text>
</comment>
<evidence type="ECO:0008006" key="4">
    <source>
        <dbReference type="Google" id="ProtNLM"/>
    </source>
</evidence>
<evidence type="ECO:0000313" key="2">
    <source>
        <dbReference type="EMBL" id="RKD25919.1"/>
    </source>
</evidence>
<dbReference type="EMBL" id="MCHY01000006">
    <property type="protein sequence ID" value="RKD25919.1"/>
    <property type="molecule type" value="Genomic_DNA"/>
</dbReference>
<evidence type="ECO:0000256" key="1">
    <source>
        <dbReference type="SAM" id="SignalP"/>
    </source>
</evidence>